<feature type="domain" description="AB hydrolase-1" evidence="1">
    <location>
        <begin position="25"/>
        <end position="276"/>
    </location>
</feature>
<evidence type="ECO:0000313" key="2">
    <source>
        <dbReference type="EMBL" id="AXV07942.1"/>
    </source>
</evidence>
<dbReference type="PANTHER" id="PTHR43433">
    <property type="entry name" value="HYDROLASE, ALPHA/BETA FOLD FAMILY PROTEIN"/>
    <property type="match status" value="1"/>
</dbReference>
<reference evidence="2 3" key="1">
    <citation type="submission" date="2018-09" db="EMBL/GenBank/DDBJ databases">
        <title>Complete genome sequence of Euzebya sp. DY32-46 isolated from seawater of Pacific Ocean.</title>
        <authorList>
            <person name="Xu L."/>
            <person name="Wu Y.-H."/>
            <person name="Xu X.-W."/>
        </authorList>
    </citation>
    <scope>NUCLEOTIDE SEQUENCE [LARGE SCALE GENOMIC DNA]</scope>
    <source>
        <strain evidence="2 3">DY32-46</strain>
    </source>
</reference>
<dbReference type="PRINTS" id="PR00111">
    <property type="entry name" value="ABHYDROLASE"/>
</dbReference>
<proteinExistence type="predicted"/>
<dbReference type="InterPro" id="IPR050471">
    <property type="entry name" value="AB_hydrolase"/>
</dbReference>
<evidence type="ECO:0000259" key="1">
    <source>
        <dbReference type="Pfam" id="PF00561"/>
    </source>
</evidence>
<sequence>MPVMPNADVNGLSICYERSGPDDGPVLLLVGGMGQQLISWPPHLLRPLHEAGIGTVVFDNRDVGCSTWMDEAGPADIGGIIATLRAGGTPDWAYTIRDLADDAVGLLDHLGLERVHVLGPSMGGMIVQRMAIEHPDRVASLTSVMSTTGRRGLPGATKEANAALLEVAAPGLEGYLAGRAHRRAAYGSTGFAFDEEWELELAKGLIERGLNPDGGSRQYAATIADGDRTEALAELDLPALVVHGDVDNLIPPAGGEATAAAIPGARLHIVEGMGHDLPPAVCRMLADDVIALIGGS</sequence>
<name>A0A346Y0E5_9ACTN</name>
<dbReference type="AlphaFoldDB" id="A0A346Y0E5"/>
<dbReference type="SUPFAM" id="SSF53474">
    <property type="entry name" value="alpha/beta-Hydrolases"/>
    <property type="match status" value="1"/>
</dbReference>
<gene>
    <name evidence="2" type="ORF">DVS28_a3267</name>
</gene>
<evidence type="ECO:0000313" key="3">
    <source>
        <dbReference type="Proteomes" id="UP000264006"/>
    </source>
</evidence>
<protein>
    <submittedName>
        <fullName evidence="2">Hydrolase, alpha/beta fold family</fullName>
    </submittedName>
</protein>
<dbReference type="Pfam" id="PF00561">
    <property type="entry name" value="Abhydrolase_1"/>
    <property type="match status" value="1"/>
</dbReference>
<dbReference type="EMBL" id="CP031165">
    <property type="protein sequence ID" value="AXV07942.1"/>
    <property type="molecule type" value="Genomic_DNA"/>
</dbReference>
<dbReference type="GO" id="GO:0046503">
    <property type="term" value="P:glycerolipid catabolic process"/>
    <property type="evidence" value="ECO:0007669"/>
    <property type="project" value="TreeGrafter"/>
</dbReference>
<dbReference type="Gene3D" id="3.40.50.1820">
    <property type="entry name" value="alpha/beta hydrolase"/>
    <property type="match status" value="1"/>
</dbReference>
<keyword evidence="2" id="KW-0378">Hydrolase</keyword>
<dbReference type="OrthoDB" id="8957634at2"/>
<keyword evidence="3" id="KW-1185">Reference proteome</keyword>
<dbReference type="GO" id="GO:0004806">
    <property type="term" value="F:triacylglycerol lipase activity"/>
    <property type="evidence" value="ECO:0007669"/>
    <property type="project" value="TreeGrafter"/>
</dbReference>
<dbReference type="KEGG" id="euz:DVS28_a3267"/>
<organism evidence="2 3">
    <name type="scientific">Euzebya pacifica</name>
    <dbReference type="NCBI Taxonomy" id="1608957"/>
    <lineage>
        <taxon>Bacteria</taxon>
        <taxon>Bacillati</taxon>
        <taxon>Actinomycetota</taxon>
        <taxon>Nitriliruptoria</taxon>
        <taxon>Euzebyales</taxon>
    </lineage>
</organism>
<dbReference type="InterPro" id="IPR029058">
    <property type="entry name" value="AB_hydrolase_fold"/>
</dbReference>
<accession>A0A346Y0E5</accession>
<dbReference type="PANTHER" id="PTHR43433:SF5">
    <property type="entry name" value="AB HYDROLASE-1 DOMAIN-CONTAINING PROTEIN"/>
    <property type="match status" value="1"/>
</dbReference>
<dbReference type="InterPro" id="IPR000073">
    <property type="entry name" value="AB_hydrolase_1"/>
</dbReference>
<dbReference type="Proteomes" id="UP000264006">
    <property type="component" value="Chromosome"/>
</dbReference>